<feature type="domain" description="Carboxylesterase type B" evidence="2">
    <location>
        <begin position="7"/>
        <end position="160"/>
    </location>
</feature>
<keyword evidence="3" id="KW-1185">Reference proteome</keyword>
<dbReference type="AlphaFoldDB" id="A0A2U3Z8S1"/>
<evidence type="ECO:0000256" key="1">
    <source>
        <dbReference type="ARBA" id="ARBA00005964"/>
    </source>
</evidence>
<dbReference type="Proteomes" id="UP000245341">
    <property type="component" value="Unplaced"/>
</dbReference>
<name>A0A2U3Z8S1_LEPWE</name>
<dbReference type="InterPro" id="IPR029058">
    <property type="entry name" value="AB_hydrolase_fold"/>
</dbReference>
<evidence type="ECO:0000313" key="4">
    <source>
        <dbReference type="RefSeq" id="XP_006752416.1"/>
    </source>
</evidence>
<dbReference type="GeneID" id="102730361"/>
<dbReference type="Pfam" id="PF00135">
    <property type="entry name" value="COesterase"/>
    <property type="match status" value="2"/>
</dbReference>
<dbReference type="InterPro" id="IPR050309">
    <property type="entry name" value="Type-B_Carboxylest/Lipase"/>
</dbReference>
<dbReference type="OrthoDB" id="9751304at2759"/>
<comment type="similarity">
    <text evidence="1">Belongs to the type-B carboxylesterase/lipase family.</text>
</comment>
<dbReference type="CTD" id="283848"/>
<dbReference type="PANTHER" id="PTHR11559">
    <property type="entry name" value="CARBOXYLESTERASE"/>
    <property type="match status" value="1"/>
</dbReference>
<dbReference type="KEGG" id="lww:102730361"/>
<dbReference type="STRING" id="9713.A0A2U3Z8S1"/>
<gene>
    <name evidence="4" type="primary">CES4A</name>
</gene>
<accession>A0A2U3Z8S1</accession>
<feature type="domain" description="Carboxylesterase type B" evidence="2">
    <location>
        <begin position="183"/>
        <end position="245"/>
    </location>
</feature>
<evidence type="ECO:0000259" key="2">
    <source>
        <dbReference type="Pfam" id="PF00135"/>
    </source>
</evidence>
<dbReference type="InterPro" id="IPR002018">
    <property type="entry name" value="CarbesteraseB"/>
</dbReference>
<reference evidence="4" key="1">
    <citation type="submission" date="2025-08" db="UniProtKB">
        <authorList>
            <consortium name="RefSeq"/>
        </authorList>
    </citation>
    <scope>IDENTIFICATION</scope>
    <source>
        <tissue evidence="4">Liver</tissue>
    </source>
</reference>
<sequence>MYPNTRKQSKWLSFSEDGLYLTVYRQRAPGDALLRLSIHLPARRPAQPLHRPAQASAFHARVMVWFPGGAFLVGSASTYDASELAAREKVVLVLRQHRLGILAFLSAGDTQARRNWALLDQVAAQRWVQKTIAAFGGDPGCVTLFGQSSWAMSISGLMHVQMCVYRTMQVHRPALTPAKGTTLARVEEKALSLQMMKYRANFAHTGNPNVGKLTYWPQYNKEEKYLWMDFTMRVGVKLKEEKMAFRMRLHQHGGPEKQRHF</sequence>
<proteinExistence type="inferred from homology"/>
<dbReference type="RefSeq" id="XP_006752416.1">
    <property type="nucleotide sequence ID" value="XM_006752353.1"/>
</dbReference>
<organism evidence="3 4">
    <name type="scientific">Leptonychotes weddellii</name>
    <name type="common">Weddell seal</name>
    <name type="synonym">Otaria weddellii</name>
    <dbReference type="NCBI Taxonomy" id="9713"/>
    <lineage>
        <taxon>Eukaryota</taxon>
        <taxon>Metazoa</taxon>
        <taxon>Chordata</taxon>
        <taxon>Craniata</taxon>
        <taxon>Vertebrata</taxon>
        <taxon>Euteleostomi</taxon>
        <taxon>Mammalia</taxon>
        <taxon>Eutheria</taxon>
        <taxon>Laurasiatheria</taxon>
        <taxon>Carnivora</taxon>
        <taxon>Caniformia</taxon>
        <taxon>Pinnipedia</taxon>
        <taxon>Phocidae</taxon>
        <taxon>Monachinae</taxon>
        <taxon>Lobodontini</taxon>
        <taxon>Leptonychotes</taxon>
    </lineage>
</organism>
<dbReference type="Gene3D" id="3.40.50.1820">
    <property type="entry name" value="alpha/beta hydrolase"/>
    <property type="match status" value="2"/>
</dbReference>
<dbReference type="SUPFAM" id="SSF53474">
    <property type="entry name" value="alpha/beta-Hydrolases"/>
    <property type="match status" value="1"/>
</dbReference>
<evidence type="ECO:0000313" key="3">
    <source>
        <dbReference type="Proteomes" id="UP000245341"/>
    </source>
</evidence>
<protein>
    <submittedName>
        <fullName evidence="4">LOW QUALITY PROTEIN: carboxylesterase 4A</fullName>
    </submittedName>
</protein>